<proteinExistence type="predicted"/>
<dbReference type="PROSITE" id="PS00018">
    <property type="entry name" value="EF_HAND_1"/>
    <property type="match status" value="1"/>
</dbReference>
<dbReference type="InParanoid" id="A0A6J2Y4A1"/>
<dbReference type="FunCoup" id="A0A6J2Y4A1">
    <property type="interactions" value="42"/>
</dbReference>
<name>A0A6J2Y4A1_SITOR</name>
<dbReference type="SUPFAM" id="SSF100895">
    <property type="entry name" value="Kazal-type serine protease inhibitors"/>
    <property type="match status" value="1"/>
</dbReference>
<dbReference type="InterPro" id="IPR001999">
    <property type="entry name" value="Osteonectin_CS"/>
</dbReference>
<dbReference type="PANTHER" id="PTHR13866">
    <property type="entry name" value="SPARC OSTEONECTIN"/>
    <property type="match status" value="1"/>
</dbReference>
<organism evidence="11 12">
    <name type="scientific">Sitophilus oryzae</name>
    <name type="common">Rice weevil</name>
    <name type="synonym">Curculio oryzae</name>
    <dbReference type="NCBI Taxonomy" id="7048"/>
    <lineage>
        <taxon>Eukaryota</taxon>
        <taxon>Metazoa</taxon>
        <taxon>Ecdysozoa</taxon>
        <taxon>Arthropoda</taxon>
        <taxon>Hexapoda</taxon>
        <taxon>Insecta</taxon>
        <taxon>Pterygota</taxon>
        <taxon>Neoptera</taxon>
        <taxon>Endopterygota</taxon>
        <taxon>Coleoptera</taxon>
        <taxon>Polyphaga</taxon>
        <taxon>Cucujiformia</taxon>
        <taxon>Curculionidae</taxon>
        <taxon>Dryophthorinae</taxon>
        <taxon>Sitophilus</taxon>
    </lineage>
</organism>
<evidence type="ECO:0000256" key="7">
    <source>
        <dbReference type="ARBA" id="ARBA00023180"/>
    </source>
</evidence>
<feature type="region of interest" description="Disordered" evidence="8">
    <location>
        <begin position="70"/>
        <end position="102"/>
    </location>
</feature>
<keyword evidence="9" id="KW-1133">Transmembrane helix</keyword>
<dbReference type="Gene3D" id="3.30.60.30">
    <property type="match status" value="1"/>
</dbReference>
<evidence type="ECO:0000256" key="6">
    <source>
        <dbReference type="ARBA" id="ARBA00023157"/>
    </source>
</evidence>
<keyword evidence="7" id="KW-0325">Glycoprotein</keyword>
<evidence type="ECO:0000256" key="8">
    <source>
        <dbReference type="SAM" id="MobiDB-lite"/>
    </source>
</evidence>
<keyword evidence="2" id="KW-0964">Secreted</keyword>
<comment type="subcellular location">
    <subcellularLocation>
        <location evidence="1">Secreted</location>
        <location evidence="1">Extracellular space</location>
        <location evidence="1">Extracellular matrix</location>
    </subcellularLocation>
</comment>
<dbReference type="GO" id="GO:0005518">
    <property type="term" value="F:collagen binding"/>
    <property type="evidence" value="ECO:0007669"/>
    <property type="project" value="TreeGrafter"/>
</dbReference>
<feature type="domain" description="Follistatin-like" evidence="10">
    <location>
        <begin position="119"/>
        <end position="142"/>
    </location>
</feature>
<dbReference type="Pfam" id="PF10591">
    <property type="entry name" value="SPARC_Ca_bdg"/>
    <property type="match status" value="1"/>
</dbReference>
<dbReference type="AlphaFoldDB" id="A0A6J2Y4A1"/>
<dbReference type="CTD" id="6678"/>
<accession>A0A6J2Y4A1</accession>
<evidence type="ECO:0000256" key="9">
    <source>
        <dbReference type="SAM" id="Phobius"/>
    </source>
</evidence>
<dbReference type="Proteomes" id="UP000504635">
    <property type="component" value="Unplaced"/>
</dbReference>
<dbReference type="PROSITE" id="PS00613">
    <property type="entry name" value="OSTEONECTIN_2"/>
    <property type="match status" value="1"/>
</dbReference>
<evidence type="ECO:0000256" key="1">
    <source>
        <dbReference type="ARBA" id="ARBA00004498"/>
    </source>
</evidence>
<dbReference type="InterPro" id="IPR011992">
    <property type="entry name" value="EF-hand-dom_pair"/>
</dbReference>
<keyword evidence="11" id="KW-1185">Reference proteome</keyword>
<keyword evidence="4" id="KW-0732">Signal</keyword>
<dbReference type="InterPro" id="IPR015369">
    <property type="entry name" value="Follistatin/Osteonectin_EGF"/>
</dbReference>
<evidence type="ECO:0000313" key="12">
    <source>
        <dbReference type="RefSeq" id="XP_030758116.1"/>
    </source>
</evidence>
<evidence type="ECO:0000256" key="3">
    <source>
        <dbReference type="ARBA" id="ARBA00022530"/>
    </source>
</evidence>
<dbReference type="SMART" id="SM00274">
    <property type="entry name" value="FOLN"/>
    <property type="match status" value="1"/>
</dbReference>
<dbReference type="CDD" id="cd01328">
    <property type="entry name" value="FSL_SPARC"/>
    <property type="match status" value="1"/>
</dbReference>
<reference evidence="12" key="1">
    <citation type="submission" date="2025-08" db="UniProtKB">
        <authorList>
            <consortium name="RefSeq"/>
        </authorList>
    </citation>
    <scope>IDENTIFICATION</scope>
    <source>
        <tissue evidence="12">Gonads</tissue>
    </source>
</reference>
<dbReference type="Pfam" id="PF09289">
    <property type="entry name" value="FOLN"/>
    <property type="match status" value="1"/>
</dbReference>
<dbReference type="GeneID" id="115883846"/>
<dbReference type="FunFam" id="1.10.238.10:FF:000234">
    <property type="entry name" value="Protein BM-40"/>
    <property type="match status" value="1"/>
</dbReference>
<evidence type="ECO:0000256" key="4">
    <source>
        <dbReference type="ARBA" id="ARBA00022729"/>
    </source>
</evidence>
<dbReference type="CDD" id="cd16231">
    <property type="entry name" value="EFh_SPARC_like"/>
    <property type="match status" value="1"/>
</dbReference>
<sequence>MDIVRSPVLVSASPIAVLTVGTSVNPWKDGLTSPGRMKFLHLAVLVIFAFLVTDTLAEVKIRKHKKYRRIHKPANTEKPQVESENSQQTVESEEKVENARPPMAAGEDVVENKVPMIDPCLDVQCGAGMVCELDKQGEPQCVCIEACPEETETRRKVCSNSNETWSSDCAVYQQRCWCRNNDPKCKGEQYKHIHIEYYGVCREMPKCSDDEMADFPRRMRDWLFNVMRDLADRRELSPKFLEMEKDAESNMTRRWTNAAMWKFCDLDGHPPDRYVSRHELFPIRAPLMALEHCIAPFLNSCDSDDDHRITLKEWAKCLELDEEEIEDKCDDLVSTEEE</sequence>
<keyword evidence="6" id="KW-1015">Disulfide bond</keyword>
<dbReference type="PANTHER" id="PTHR13866:SF14">
    <property type="entry name" value="BM-40"/>
    <property type="match status" value="1"/>
</dbReference>
<dbReference type="KEGG" id="soy:115883846"/>
<dbReference type="RefSeq" id="XP_030758116.1">
    <property type="nucleotide sequence ID" value="XM_030902256.1"/>
</dbReference>
<protein>
    <submittedName>
        <fullName evidence="12">SPARC</fullName>
    </submittedName>
</protein>
<dbReference type="InterPro" id="IPR036058">
    <property type="entry name" value="Kazal_dom_sf"/>
</dbReference>
<gene>
    <name evidence="12" type="primary">LOC115883846</name>
</gene>
<dbReference type="GO" id="GO:0005509">
    <property type="term" value="F:calcium ion binding"/>
    <property type="evidence" value="ECO:0007669"/>
    <property type="project" value="InterPro"/>
</dbReference>
<keyword evidence="9" id="KW-0472">Membrane</keyword>
<dbReference type="GO" id="GO:0005615">
    <property type="term" value="C:extracellular space"/>
    <property type="evidence" value="ECO:0007669"/>
    <property type="project" value="InterPro"/>
</dbReference>
<dbReference type="InterPro" id="IPR018247">
    <property type="entry name" value="EF_Hand_1_Ca_BS"/>
</dbReference>
<dbReference type="SUPFAM" id="SSF47473">
    <property type="entry name" value="EF-hand"/>
    <property type="match status" value="1"/>
</dbReference>
<feature type="transmembrane region" description="Helical" evidence="9">
    <location>
        <begin position="39"/>
        <end position="59"/>
    </location>
</feature>
<keyword evidence="3" id="KW-0272">Extracellular matrix</keyword>
<evidence type="ECO:0000313" key="11">
    <source>
        <dbReference type="Proteomes" id="UP000504635"/>
    </source>
</evidence>
<dbReference type="InterPro" id="IPR003645">
    <property type="entry name" value="Fol_N"/>
</dbReference>
<dbReference type="Gene3D" id="1.10.238.10">
    <property type="entry name" value="EF-hand"/>
    <property type="match status" value="1"/>
</dbReference>
<evidence type="ECO:0000259" key="10">
    <source>
        <dbReference type="SMART" id="SM00274"/>
    </source>
</evidence>
<evidence type="ECO:0000256" key="2">
    <source>
        <dbReference type="ARBA" id="ARBA00022525"/>
    </source>
</evidence>
<keyword evidence="9" id="KW-0812">Transmembrane</keyword>
<dbReference type="OrthoDB" id="9972865at2759"/>
<evidence type="ECO:0000256" key="5">
    <source>
        <dbReference type="ARBA" id="ARBA00022837"/>
    </source>
</evidence>
<keyword evidence="5" id="KW-0106">Calcium</keyword>
<dbReference type="GO" id="GO:0050840">
    <property type="term" value="F:extracellular matrix binding"/>
    <property type="evidence" value="ECO:0007669"/>
    <property type="project" value="TreeGrafter"/>
</dbReference>
<dbReference type="InterPro" id="IPR037641">
    <property type="entry name" value="SPARC_FS"/>
</dbReference>
<dbReference type="InterPro" id="IPR019577">
    <property type="entry name" value="SPARC/Testican_Ca-bd-dom"/>
</dbReference>